<gene>
    <name evidence="2" type="ORF">BDP55DRAFT_626713</name>
</gene>
<reference evidence="2" key="1">
    <citation type="submission" date="2021-06" db="EMBL/GenBank/DDBJ databases">
        <title>Comparative genomics, transcriptomics and evolutionary studies reveal genomic signatures of adaptation to plant cell wall in hemibiotrophic fungi.</title>
        <authorList>
            <consortium name="DOE Joint Genome Institute"/>
            <person name="Baroncelli R."/>
            <person name="Diaz J.F."/>
            <person name="Benocci T."/>
            <person name="Peng M."/>
            <person name="Battaglia E."/>
            <person name="Haridas S."/>
            <person name="Andreopoulos W."/>
            <person name="Labutti K."/>
            <person name="Pangilinan J."/>
            <person name="Floch G.L."/>
            <person name="Makela M.R."/>
            <person name="Henrissat B."/>
            <person name="Grigoriev I.V."/>
            <person name="Crouch J.A."/>
            <person name="De Vries R.P."/>
            <person name="Sukno S.A."/>
            <person name="Thon M.R."/>
        </authorList>
    </citation>
    <scope>NUCLEOTIDE SEQUENCE</scope>
    <source>
        <strain evidence="2">CBS 193.32</strain>
    </source>
</reference>
<comment type="caution">
    <text evidence="2">The sequence shown here is derived from an EMBL/GenBank/DDBJ whole genome shotgun (WGS) entry which is preliminary data.</text>
</comment>
<proteinExistence type="predicted"/>
<organism evidence="2 3">
    <name type="scientific">Colletotrichum godetiae</name>
    <dbReference type="NCBI Taxonomy" id="1209918"/>
    <lineage>
        <taxon>Eukaryota</taxon>
        <taxon>Fungi</taxon>
        <taxon>Dikarya</taxon>
        <taxon>Ascomycota</taxon>
        <taxon>Pezizomycotina</taxon>
        <taxon>Sordariomycetes</taxon>
        <taxon>Hypocreomycetidae</taxon>
        <taxon>Glomerellales</taxon>
        <taxon>Glomerellaceae</taxon>
        <taxon>Colletotrichum</taxon>
        <taxon>Colletotrichum acutatum species complex</taxon>
    </lineage>
</organism>
<dbReference type="RefSeq" id="XP_060435810.1">
    <property type="nucleotide sequence ID" value="XM_060571661.1"/>
</dbReference>
<evidence type="ECO:0000313" key="2">
    <source>
        <dbReference type="EMBL" id="KAK1700053.1"/>
    </source>
</evidence>
<dbReference type="Proteomes" id="UP001224890">
    <property type="component" value="Unassembled WGS sequence"/>
</dbReference>
<name>A0AAJ0AXH6_9PEZI</name>
<dbReference type="GeneID" id="85456187"/>
<evidence type="ECO:0000256" key="1">
    <source>
        <dbReference type="SAM" id="MobiDB-lite"/>
    </source>
</evidence>
<dbReference type="AlphaFoldDB" id="A0AAJ0AXH6"/>
<evidence type="ECO:0000313" key="3">
    <source>
        <dbReference type="Proteomes" id="UP001224890"/>
    </source>
</evidence>
<sequence>MGGNGMERRGWRQLPDRTELSTWSFPEWLPSGGRKGSPTIPRLPASPSITPALIGHSSGTIYSRPRPSNLAQLGEEQVSRTFYPDKLMSIGQPRGNIGDGPYAFLSKVQNVSSLEAAPRNPVHWCRFLLAEGGPLGGRHQGVIGLIWQSPGLVSPGRPPLASPWDASPKFPRVFGGRVRSGVGQIDVPAQL</sequence>
<protein>
    <submittedName>
        <fullName evidence="2">Uncharacterized protein</fullName>
    </submittedName>
</protein>
<keyword evidence="3" id="KW-1185">Reference proteome</keyword>
<dbReference type="EMBL" id="JAHMHR010000003">
    <property type="protein sequence ID" value="KAK1700053.1"/>
    <property type="molecule type" value="Genomic_DNA"/>
</dbReference>
<feature type="region of interest" description="Disordered" evidence="1">
    <location>
        <begin position="25"/>
        <end position="49"/>
    </location>
</feature>
<accession>A0AAJ0AXH6</accession>